<protein>
    <recommendedName>
        <fullName evidence="1">3-hydroxyisobutyrate dehydrogenase-like NAD-binding domain-containing protein</fullName>
    </recommendedName>
</protein>
<dbReference type="AlphaFoldDB" id="A0A918GX65"/>
<dbReference type="InterPro" id="IPR008927">
    <property type="entry name" value="6-PGluconate_DH-like_C_sf"/>
</dbReference>
<dbReference type="SUPFAM" id="SSF48179">
    <property type="entry name" value="6-phosphogluconate dehydrogenase C-terminal domain-like"/>
    <property type="match status" value="1"/>
</dbReference>
<dbReference type="Proteomes" id="UP000619486">
    <property type="component" value="Unassembled WGS sequence"/>
</dbReference>
<evidence type="ECO:0000313" key="2">
    <source>
        <dbReference type="EMBL" id="GGT16030.1"/>
    </source>
</evidence>
<gene>
    <name evidence="2" type="ORF">GCM10014713_06150</name>
</gene>
<proteinExistence type="predicted"/>
<organism evidence="2 3">
    <name type="scientific">Streptomyces purpureus</name>
    <dbReference type="NCBI Taxonomy" id="1951"/>
    <lineage>
        <taxon>Bacteria</taxon>
        <taxon>Bacillati</taxon>
        <taxon>Actinomycetota</taxon>
        <taxon>Actinomycetes</taxon>
        <taxon>Kitasatosporales</taxon>
        <taxon>Streptomycetaceae</taxon>
        <taxon>Streptomyces</taxon>
    </lineage>
</organism>
<dbReference type="Gene3D" id="1.10.1040.10">
    <property type="entry name" value="N-(1-d-carboxylethyl)-l-norvaline Dehydrogenase, domain 2"/>
    <property type="match status" value="1"/>
</dbReference>
<dbReference type="Pfam" id="PF14833">
    <property type="entry name" value="NAD_binding_11"/>
    <property type="match status" value="1"/>
</dbReference>
<sequence length="98" mass="10815">MPTLRQVLGDDFDVAGDIITGDGWMSLVCASKLDRMVEERFDDPDFALRHMIKDLGYAQEVLGPSHELLDLVHRSFAQAASVYGGDADYTAVTGVVRR</sequence>
<reference evidence="2" key="1">
    <citation type="journal article" date="2014" name="Int. J. Syst. Evol. Microbiol.">
        <title>Complete genome sequence of Corynebacterium casei LMG S-19264T (=DSM 44701T), isolated from a smear-ripened cheese.</title>
        <authorList>
            <consortium name="US DOE Joint Genome Institute (JGI-PGF)"/>
            <person name="Walter F."/>
            <person name="Albersmeier A."/>
            <person name="Kalinowski J."/>
            <person name="Ruckert C."/>
        </authorList>
    </citation>
    <scope>NUCLEOTIDE SEQUENCE</scope>
    <source>
        <strain evidence="2">JCM 3172</strain>
    </source>
</reference>
<name>A0A918GX65_9ACTN</name>
<reference evidence="2" key="2">
    <citation type="submission" date="2020-09" db="EMBL/GenBank/DDBJ databases">
        <authorList>
            <person name="Sun Q."/>
            <person name="Ohkuma M."/>
        </authorList>
    </citation>
    <scope>NUCLEOTIDE SEQUENCE</scope>
    <source>
        <strain evidence="2">JCM 3172</strain>
    </source>
</reference>
<comment type="caution">
    <text evidence="2">The sequence shown here is derived from an EMBL/GenBank/DDBJ whole genome shotgun (WGS) entry which is preliminary data.</text>
</comment>
<accession>A0A918GX65</accession>
<dbReference type="RefSeq" id="WP_229832620.1">
    <property type="nucleotide sequence ID" value="NZ_BMQQ01000001.1"/>
</dbReference>
<keyword evidence="3" id="KW-1185">Reference proteome</keyword>
<dbReference type="InterPro" id="IPR029154">
    <property type="entry name" value="HIBADH-like_NADP-bd"/>
</dbReference>
<dbReference type="InterPro" id="IPR013328">
    <property type="entry name" value="6PGD_dom2"/>
</dbReference>
<dbReference type="GO" id="GO:0051287">
    <property type="term" value="F:NAD binding"/>
    <property type="evidence" value="ECO:0007669"/>
    <property type="project" value="InterPro"/>
</dbReference>
<evidence type="ECO:0000313" key="3">
    <source>
        <dbReference type="Proteomes" id="UP000619486"/>
    </source>
</evidence>
<evidence type="ECO:0000259" key="1">
    <source>
        <dbReference type="Pfam" id="PF14833"/>
    </source>
</evidence>
<dbReference type="EMBL" id="BMQQ01000001">
    <property type="protein sequence ID" value="GGT16030.1"/>
    <property type="molecule type" value="Genomic_DNA"/>
</dbReference>
<feature type="domain" description="3-hydroxyisobutyrate dehydrogenase-like NAD-binding" evidence="1">
    <location>
        <begin position="9"/>
        <end position="94"/>
    </location>
</feature>